<dbReference type="AlphaFoldDB" id="A0A1R1PJ05"/>
<organism evidence="1 2">
    <name type="scientific">Zancudomyces culisetae</name>
    <name type="common">Gut fungus</name>
    <name type="synonym">Smittium culisetae</name>
    <dbReference type="NCBI Taxonomy" id="1213189"/>
    <lineage>
        <taxon>Eukaryota</taxon>
        <taxon>Fungi</taxon>
        <taxon>Fungi incertae sedis</taxon>
        <taxon>Zoopagomycota</taxon>
        <taxon>Kickxellomycotina</taxon>
        <taxon>Harpellomycetes</taxon>
        <taxon>Harpellales</taxon>
        <taxon>Legeriomycetaceae</taxon>
        <taxon>Zancudomyces</taxon>
    </lineage>
</organism>
<proteinExistence type="predicted"/>
<name>A0A1R1PJ05_ZANCU</name>
<sequence>MSEISGNSSDKTYSELVQELTRATLELLRKGVVASEQPKAEAEVILAQEKQRYQEVRNKLLKKIDSDTHGGENGLEDVDMMQVDENQEKYSELKKASSLRNTYILIKKHILLDKKKRKADI</sequence>
<evidence type="ECO:0000313" key="2">
    <source>
        <dbReference type="Proteomes" id="UP000188320"/>
    </source>
</evidence>
<dbReference type="EMBL" id="LSSK01001028">
    <property type="protein sequence ID" value="OMH80950.1"/>
    <property type="molecule type" value="Genomic_DNA"/>
</dbReference>
<reference evidence="2" key="1">
    <citation type="submission" date="2017-01" db="EMBL/GenBank/DDBJ databases">
        <authorList>
            <person name="Wang Y."/>
            <person name="White M."/>
            <person name="Kvist S."/>
            <person name="Moncalvo J.-M."/>
        </authorList>
    </citation>
    <scope>NUCLEOTIDE SEQUENCE [LARGE SCALE GENOMIC DNA]</scope>
    <source>
        <strain evidence="2">COL-18-3</strain>
    </source>
</reference>
<gene>
    <name evidence="1" type="ORF">AX774_g5603</name>
</gene>
<protein>
    <submittedName>
        <fullName evidence="1">Uncharacterized protein</fullName>
    </submittedName>
</protein>
<accession>A0A1R1PJ05</accession>
<keyword evidence="2" id="KW-1185">Reference proteome</keyword>
<dbReference type="Proteomes" id="UP000188320">
    <property type="component" value="Unassembled WGS sequence"/>
</dbReference>
<comment type="caution">
    <text evidence="1">The sequence shown here is derived from an EMBL/GenBank/DDBJ whole genome shotgun (WGS) entry which is preliminary data.</text>
</comment>
<evidence type="ECO:0000313" key="1">
    <source>
        <dbReference type="EMBL" id="OMH80950.1"/>
    </source>
</evidence>